<reference evidence="4 5" key="1">
    <citation type="submission" date="2017-04" db="EMBL/GenBank/DDBJ databases">
        <authorList>
            <person name="Afonso C.L."/>
            <person name="Miller P.J."/>
            <person name="Scott M.A."/>
            <person name="Spackman E."/>
            <person name="Goraichik I."/>
            <person name="Dimitrov K.M."/>
            <person name="Suarez D.L."/>
            <person name="Swayne D.E."/>
        </authorList>
    </citation>
    <scope>NUCLEOTIDE SEQUENCE [LARGE SCALE GENOMIC DNA]</scope>
    <source>
        <strain evidence="4 5">DSM 19625</strain>
    </source>
</reference>
<dbReference type="EMBL" id="FWYB01000014">
    <property type="protein sequence ID" value="SMD11611.1"/>
    <property type="molecule type" value="Genomic_DNA"/>
</dbReference>
<dbReference type="InterPro" id="IPR012878">
    <property type="entry name" value="Beta-AFase-like_GH127_cat"/>
</dbReference>
<feature type="signal peptide" evidence="1">
    <location>
        <begin position="1"/>
        <end position="26"/>
    </location>
</feature>
<dbReference type="SUPFAM" id="SSF48208">
    <property type="entry name" value="Six-hairpin glycosidases"/>
    <property type="match status" value="1"/>
</dbReference>
<protein>
    <recommendedName>
        <fullName evidence="6">DUF1680 family protein</fullName>
    </recommendedName>
</protein>
<evidence type="ECO:0000313" key="5">
    <source>
        <dbReference type="Proteomes" id="UP000192678"/>
    </source>
</evidence>
<accession>A0A1W2EPM9</accession>
<dbReference type="OrthoDB" id="9757939at2"/>
<gene>
    <name evidence="4" type="ORF">SAMN04488101_11460</name>
</gene>
<dbReference type="InterPro" id="IPR049046">
    <property type="entry name" value="Beta-AFase-like_GH127_middle"/>
</dbReference>
<evidence type="ECO:0000313" key="4">
    <source>
        <dbReference type="EMBL" id="SMD11611.1"/>
    </source>
</evidence>
<organism evidence="4 5">
    <name type="scientific">Pedobacter nyackensis</name>
    <dbReference type="NCBI Taxonomy" id="475255"/>
    <lineage>
        <taxon>Bacteria</taxon>
        <taxon>Pseudomonadati</taxon>
        <taxon>Bacteroidota</taxon>
        <taxon>Sphingobacteriia</taxon>
        <taxon>Sphingobacteriales</taxon>
        <taxon>Sphingobacteriaceae</taxon>
        <taxon>Pedobacter</taxon>
    </lineage>
</organism>
<evidence type="ECO:0000256" key="1">
    <source>
        <dbReference type="SAM" id="SignalP"/>
    </source>
</evidence>
<dbReference type="STRING" id="475255.SAMN04488101_11460"/>
<dbReference type="PANTHER" id="PTHR43465:SF2">
    <property type="entry name" value="DUF1680 DOMAIN PROTEIN (AFU_ORTHOLOGUE AFUA_1G08910)"/>
    <property type="match status" value="1"/>
</dbReference>
<feature type="domain" description="Non-reducing end beta-L-arabinofuranosidase-like GH127 middle" evidence="3">
    <location>
        <begin position="423"/>
        <end position="518"/>
    </location>
</feature>
<dbReference type="Proteomes" id="UP000192678">
    <property type="component" value="Unassembled WGS sequence"/>
</dbReference>
<dbReference type="PANTHER" id="PTHR43465">
    <property type="entry name" value="DUF1680 DOMAIN PROTEIN (AFU_ORTHOLOGUE AFUA_1G08910)"/>
    <property type="match status" value="1"/>
</dbReference>
<evidence type="ECO:0000259" key="2">
    <source>
        <dbReference type="Pfam" id="PF07944"/>
    </source>
</evidence>
<feature type="domain" description="Non-reducing end beta-L-arabinofuranosidase-like GH127 catalytic" evidence="2">
    <location>
        <begin position="80"/>
        <end position="408"/>
    </location>
</feature>
<proteinExistence type="predicted"/>
<evidence type="ECO:0000259" key="3">
    <source>
        <dbReference type="Pfam" id="PF20736"/>
    </source>
</evidence>
<dbReference type="Gene3D" id="1.50.10.20">
    <property type="match status" value="1"/>
</dbReference>
<keyword evidence="5" id="KW-1185">Reference proteome</keyword>
<dbReference type="Pfam" id="PF20736">
    <property type="entry name" value="Glyco_hydro127M"/>
    <property type="match status" value="1"/>
</dbReference>
<dbReference type="RefSeq" id="WP_084291353.1">
    <property type="nucleotide sequence ID" value="NZ_FWYB01000014.1"/>
</dbReference>
<dbReference type="GO" id="GO:0005975">
    <property type="term" value="P:carbohydrate metabolic process"/>
    <property type="evidence" value="ECO:0007669"/>
    <property type="project" value="InterPro"/>
</dbReference>
<keyword evidence="1" id="KW-0732">Signal</keyword>
<dbReference type="AlphaFoldDB" id="A0A1W2EPM9"/>
<sequence>MNNWIIKIAFCQIFLFAMISQGSLVAQSNAKWKVNDVLQPPSALHLEGYVADRLNGSLENRILVQNINDLIKPFKLEHRTETTFWQSEFWGKWFTSAILAYKYHPDAGLKQLLDEAATGLLATQAADGYIGNYAQANHLQQWDIWGRKYCMLGLLAYYDLSRDKKMLIGAIRIADHLISELNAQGGIIVTKGNYKGMAASSVLEPICLLYSYTNDVKYLDFAKEIVRQWERSDGPQLLSKSIIKVSERFPKPKNWYSAEQGQKAYEMMSCYEGLLELYRLTGNDAYKQVVVNSWENIRNTEINIAGSGASTEMWFGGKEVQAFPIHHYQETCVSVTWLKLNNQLLRLTGESRYADEAERTYYNAILGSMSANGAAWAKYTPLNGQRLPGSGQCGMDLNCCEASGPRGLFNFPFHIVMGRREGLQINFFVQGTYQLESPLGQRLKVIQSTDYPKSGSINVELDMDKPEAFEIGIRIPEWSKVNKLTVNGGDVVDVKNGELIRIKRIWKREDKISLELDMRGRLIESGNGVRSFAIMRGPIVLARDSRFEGVGLEAILEPVTDQQGYVPLKELPGNPTEYFMRFEAGFIPESYTETPAGPVTISLCDYASAGNGHNNSFYKVWMPQLINPKSNGSFHP</sequence>
<feature type="chain" id="PRO_5012732364" description="DUF1680 family protein" evidence="1">
    <location>
        <begin position="27"/>
        <end position="636"/>
    </location>
</feature>
<dbReference type="Pfam" id="PF07944">
    <property type="entry name" value="Beta-AFase-like_GH127_cat"/>
    <property type="match status" value="1"/>
</dbReference>
<evidence type="ECO:0008006" key="6">
    <source>
        <dbReference type="Google" id="ProtNLM"/>
    </source>
</evidence>
<dbReference type="InterPro" id="IPR008928">
    <property type="entry name" value="6-hairpin_glycosidase_sf"/>
</dbReference>
<dbReference type="InterPro" id="IPR049174">
    <property type="entry name" value="Beta-AFase-like"/>
</dbReference>
<name>A0A1W2EPM9_9SPHI</name>